<evidence type="ECO:0000313" key="2">
    <source>
        <dbReference type="EMBL" id="GAA2399831.1"/>
    </source>
</evidence>
<feature type="region of interest" description="Disordered" evidence="1">
    <location>
        <begin position="1090"/>
        <end position="1110"/>
    </location>
</feature>
<protein>
    <submittedName>
        <fullName evidence="2">Uncharacterized protein</fullName>
    </submittedName>
</protein>
<keyword evidence="3" id="KW-1185">Reference proteome</keyword>
<accession>A0ABN3IB75</accession>
<dbReference type="RefSeq" id="WP_344586514.1">
    <property type="nucleotide sequence ID" value="NZ_BAAARW010000001.1"/>
</dbReference>
<evidence type="ECO:0000256" key="1">
    <source>
        <dbReference type="SAM" id="MobiDB-lite"/>
    </source>
</evidence>
<organism evidence="2 3">
    <name type="scientific">Actinomadura vinacea</name>
    <dbReference type="NCBI Taxonomy" id="115336"/>
    <lineage>
        <taxon>Bacteria</taxon>
        <taxon>Bacillati</taxon>
        <taxon>Actinomycetota</taxon>
        <taxon>Actinomycetes</taxon>
        <taxon>Streptosporangiales</taxon>
        <taxon>Thermomonosporaceae</taxon>
        <taxon>Actinomadura</taxon>
    </lineage>
</organism>
<dbReference type="EMBL" id="BAAARW010000001">
    <property type="protein sequence ID" value="GAA2399831.1"/>
    <property type="molecule type" value="Genomic_DNA"/>
</dbReference>
<name>A0ABN3IB75_9ACTN</name>
<sequence>MTADNVTGALASLSDDFPVLLGPVRVETRFTATELLVRIFPDEWCTDKFEPRPTRAEIGALDAYWTALWRSGGNPVGEQAAWQELVARVPGGRASWLLRTHRPANPGERPTGLPGGTTVLVVVSGWPLPADDRQPTITYWTAIWRAHGDRAKQRAADTALRSAVGQTRAQAIRARRPAGIDAAPTTAGDAVAVAFLVLPPPAAADVAEHSWTQAARARLLPDRFTVFGYVNGERVLTATGVTVPDTLAVSPDPGVGTDRQLKVNEQTGALRVPDELRWLTDFNRAVAVGMGLRIPLTPSIGRGLDRLIVLGLRERSGPEQSATQLAELINRQSRGPAGYVLLPQGTPTNNTEAAPAGQDARAEAEAGLRAAAGVTATDDWRTKTDGEWFADLLGIDPSVLEGMPNADGTDQRDARAANTALWPATWGAYLRGMMHPILSDQAVDETRDFFVRHVSGRGPIPAVKIGRQPYGILPTTAFSRMEFPEGAKHRRALHKLLGVAAQDWQTAADTVSHLGKNGDPHRLLLDILALHPTSAEFYQRYAQSVEDIFNRENLNSGGPRVLPALDQLNMPQPIRALLTRLGYADPPGPDPDVIRRLFVGDQYPLLGPLVDDRPPSETDTIRPYVPDRGNYLHWLVRHAARDLETIRLERGFIDDRPPAALLYLLARHAVLLGWEDCARRLAAATPGPVPSGRDQLFIHVRPNRPGQQPLPSESRFRQLYEPDRNITGTADKLVVDFIPDAIAAQRPATAQLVEQIRALEHLAGLSTARLERVLAEHLDCASYRLDAWRLGLVNERLAELRYGPDGVSGGSPARRGIHLGAYGWLEEVRPRSRPGEKQVELSGDLAELFTPPGSSPLMHDPANGGYIHAPSPGQATTAAVLRAGYIANASPANRETFAVNLSSERVRVALTLLDGLRQGQSLGALLGYRFERALHDRYADAELDSFITALRGAFPLRAGRIADTKPEPGVAVDLIEARNVIDGLELVLRATRVPGADVYPFGVQGLPKPSDAQRKAINDEVRRLLDTHDALTDLAVAESTHQTVAGNPERAASTLDAYAKEGVAPEPEVVRSPRSGTTLTHRLALQLTPGIRPGHSAPSFQGDGPRAKAEPAVDDWLPTVLPGQQDVTALVTWVDPGNGVARSSKVTQRDLNLRPIDLLWAVRPVSEAAMTDLDDRIIGVVATRDRPRPDAQLIIQHTRRVPGKVTFFELAPLIAALRSLLTTSRPVRPTDLIPAAGDAPIDRAADEALTLPRERLVAVRDSLAALRATVTGYLADLAPLFPAPPAPVHRTEVIGNIDTFLHRYADLIVTAGGFGMVRSGWGEATAWRRDSYAAVLAAVDEVADRMGRALADADALIAAYDALPSNTPVPERFRLLERIERLLTTKPTTPRPSTPERLRTTIATRRQTFDNRLQDLREVARTTQPALSGLMAQVAALLPLTHLDPAGLTLTPFEDKIVDYGRDLLDRARALQTEIVDRLTAAEAGLAEHDQAVTGPDRLRAALDTLKALLGEDVLAVPEFTPSTQLATDWKKARDDSGKLIKHLEDAGRDFPVDDWLHGIARVREKPRMWEQVVILSDALRGSGGLLGDVLGLEEPQLEPIQLPYRTNDHWLGMEFAPDTALDTDRLLFTAHYASKPLPTAGNACGLLLDEWTEAIPALKETTGIAVHFDGPDSEPPQALLLVAPPVRTGAWNPDDLLAALHETYELMKARAVEPAHLDDTAYAHLLPATLVSATQKPITISTDYATNNLRWKAP</sequence>
<dbReference type="Proteomes" id="UP001501231">
    <property type="component" value="Unassembled WGS sequence"/>
</dbReference>
<gene>
    <name evidence="2" type="ORF">GCM10010191_03750</name>
</gene>
<comment type="caution">
    <text evidence="2">The sequence shown here is derived from an EMBL/GenBank/DDBJ whole genome shotgun (WGS) entry which is preliminary data.</text>
</comment>
<proteinExistence type="predicted"/>
<evidence type="ECO:0000313" key="3">
    <source>
        <dbReference type="Proteomes" id="UP001501231"/>
    </source>
</evidence>
<reference evidence="2 3" key="1">
    <citation type="journal article" date="2019" name="Int. J. Syst. Evol. Microbiol.">
        <title>The Global Catalogue of Microorganisms (GCM) 10K type strain sequencing project: providing services to taxonomists for standard genome sequencing and annotation.</title>
        <authorList>
            <consortium name="The Broad Institute Genomics Platform"/>
            <consortium name="The Broad Institute Genome Sequencing Center for Infectious Disease"/>
            <person name="Wu L."/>
            <person name="Ma J."/>
        </authorList>
    </citation>
    <scope>NUCLEOTIDE SEQUENCE [LARGE SCALE GENOMIC DNA]</scope>
    <source>
        <strain evidence="2 3">JCM 3325</strain>
    </source>
</reference>